<feature type="compositionally biased region" description="Polar residues" evidence="1">
    <location>
        <begin position="82"/>
        <end position="93"/>
    </location>
</feature>
<accession>A0A8S1CKE8</accession>
<proteinExistence type="predicted"/>
<dbReference type="Proteomes" id="UP000494165">
    <property type="component" value="Unassembled WGS sequence"/>
</dbReference>
<feature type="region of interest" description="Disordered" evidence="1">
    <location>
        <begin position="1"/>
        <end position="35"/>
    </location>
</feature>
<dbReference type="AlphaFoldDB" id="A0A8S1CKE8"/>
<dbReference type="EMBL" id="CADEPI010000066">
    <property type="protein sequence ID" value="CAB3371963.1"/>
    <property type="molecule type" value="Genomic_DNA"/>
</dbReference>
<reference evidence="2 3" key="1">
    <citation type="submission" date="2020-04" db="EMBL/GenBank/DDBJ databases">
        <authorList>
            <person name="Alioto T."/>
            <person name="Alioto T."/>
            <person name="Gomez Garrido J."/>
        </authorList>
    </citation>
    <scope>NUCLEOTIDE SEQUENCE [LARGE SCALE GENOMIC DNA]</scope>
</reference>
<evidence type="ECO:0000313" key="3">
    <source>
        <dbReference type="Proteomes" id="UP000494165"/>
    </source>
</evidence>
<organism evidence="2 3">
    <name type="scientific">Cloeon dipterum</name>
    <dbReference type="NCBI Taxonomy" id="197152"/>
    <lineage>
        <taxon>Eukaryota</taxon>
        <taxon>Metazoa</taxon>
        <taxon>Ecdysozoa</taxon>
        <taxon>Arthropoda</taxon>
        <taxon>Hexapoda</taxon>
        <taxon>Insecta</taxon>
        <taxon>Pterygota</taxon>
        <taxon>Palaeoptera</taxon>
        <taxon>Ephemeroptera</taxon>
        <taxon>Pisciforma</taxon>
        <taxon>Baetidae</taxon>
        <taxon>Cloeon</taxon>
    </lineage>
</organism>
<protein>
    <submittedName>
        <fullName evidence="2">Uncharacterized protein</fullName>
    </submittedName>
</protein>
<feature type="region of interest" description="Disordered" evidence="1">
    <location>
        <begin position="138"/>
        <end position="157"/>
    </location>
</feature>
<comment type="caution">
    <text evidence="2">The sequence shown here is derived from an EMBL/GenBank/DDBJ whole genome shotgun (WGS) entry which is preliminary data.</text>
</comment>
<sequence length="204" mass="21407">MHGGARPSHTASPARDPRRPPAHSTALPVPGESGMAGACPPTASLCLENLRGGACSITPRRRLSLRISCMAGACHTHLAVSQPSSLASPSPENSHGGACPSPAASLSSGEYAWRRLPITHGVALLRRICLAAPAHHPRRRSAPENMHGGACPSPTASLCSRESEWRRLPITYGVALLRRICMASPGHQARRHSAPEDLRSGACP</sequence>
<evidence type="ECO:0000313" key="2">
    <source>
        <dbReference type="EMBL" id="CAB3371963.1"/>
    </source>
</evidence>
<gene>
    <name evidence="2" type="ORF">CLODIP_2_CD00455</name>
</gene>
<name>A0A8S1CKE8_9INSE</name>
<keyword evidence="3" id="KW-1185">Reference proteome</keyword>
<feature type="region of interest" description="Disordered" evidence="1">
    <location>
        <begin position="82"/>
        <end position="101"/>
    </location>
</feature>
<evidence type="ECO:0000256" key="1">
    <source>
        <dbReference type="SAM" id="MobiDB-lite"/>
    </source>
</evidence>